<organism evidence="7 8">
    <name type="scientific">Stappia indica</name>
    <dbReference type="NCBI Taxonomy" id="538381"/>
    <lineage>
        <taxon>Bacteria</taxon>
        <taxon>Pseudomonadati</taxon>
        <taxon>Pseudomonadota</taxon>
        <taxon>Alphaproteobacteria</taxon>
        <taxon>Hyphomicrobiales</taxon>
        <taxon>Stappiaceae</taxon>
        <taxon>Stappia</taxon>
    </lineage>
</organism>
<evidence type="ECO:0000256" key="2">
    <source>
        <dbReference type="ARBA" id="ARBA00022679"/>
    </source>
</evidence>
<feature type="region of interest" description="Disordered" evidence="5">
    <location>
        <begin position="314"/>
        <end position="337"/>
    </location>
</feature>
<keyword evidence="4" id="KW-0175">Coiled coil</keyword>
<dbReference type="RefSeq" id="WP_097174029.1">
    <property type="nucleotide sequence ID" value="NZ_OBML01000002.1"/>
</dbReference>
<evidence type="ECO:0000256" key="4">
    <source>
        <dbReference type="SAM" id="Coils"/>
    </source>
</evidence>
<dbReference type="EMBL" id="OBML01000002">
    <property type="protein sequence ID" value="SOB96591.1"/>
    <property type="molecule type" value="Genomic_DNA"/>
</dbReference>
<dbReference type="InterPro" id="IPR036589">
    <property type="entry name" value="HCY_dom_sf"/>
</dbReference>
<sequence length="337" mass="35057">MSKLDELLAKKGTLLADGATGTNLFDMGLTSGDPPEEWNVTQPEKIRTLHRKFVEAGADIILTNTFGANRHRLKLHKLEGRVHELNKAAAELAREVAAEAGREVIVGGSIGPTGELFAPLGALIYEEAVEAFAEQAEGLKAGGADVAWIETMSAPEEMRAAAEAAAKVGMPFVVTASFDTAGRTMMGLPPSGLGDLAGEFACAPVAYGSNCGVGASDLLAAVLEITRDHPDAIVIAKANCGIPVIRGDEVVYTGTPELMADYARLAVDAGARIIGGCCGTSYAHLAAMRQALDGYEKGTRPSVEEVVARIGPLVSPPAAAPVDGGEGEGGRRRRRRG</sequence>
<dbReference type="PANTHER" id="PTHR11103:SF18">
    <property type="entry name" value="SLR1189 PROTEIN"/>
    <property type="match status" value="1"/>
</dbReference>
<comment type="cofactor">
    <cofactor evidence="3">
        <name>Zn(2+)</name>
        <dbReference type="ChEBI" id="CHEBI:29105"/>
    </cofactor>
</comment>
<protein>
    <submittedName>
        <fullName evidence="7">5-methyltetrahydrofolate--homocysteine methyltransferase</fullName>
    </submittedName>
</protein>
<dbReference type="GO" id="GO:0046872">
    <property type="term" value="F:metal ion binding"/>
    <property type="evidence" value="ECO:0007669"/>
    <property type="project" value="UniProtKB-KW"/>
</dbReference>
<dbReference type="SUPFAM" id="SSF82282">
    <property type="entry name" value="Homocysteine S-methyltransferase"/>
    <property type="match status" value="1"/>
</dbReference>
<proteinExistence type="predicted"/>
<dbReference type="Proteomes" id="UP000219331">
    <property type="component" value="Unassembled WGS sequence"/>
</dbReference>
<keyword evidence="3" id="KW-0479">Metal-binding</keyword>
<gene>
    <name evidence="7" type="ORF">SAMN05421512_102252</name>
</gene>
<keyword evidence="1 3" id="KW-0489">Methyltransferase</keyword>
<dbReference type="InterPro" id="IPR003726">
    <property type="entry name" value="HCY_dom"/>
</dbReference>
<reference evidence="7 8" key="1">
    <citation type="submission" date="2017-08" db="EMBL/GenBank/DDBJ databases">
        <authorList>
            <person name="de Groot N.N."/>
        </authorList>
    </citation>
    <scope>NUCLEOTIDE SEQUENCE [LARGE SCALE GENOMIC DNA]</scope>
    <source>
        <strain evidence="7 8">USBA 352</strain>
    </source>
</reference>
<feature type="binding site" evidence="3">
    <location>
        <position position="211"/>
    </location>
    <ligand>
        <name>Zn(2+)</name>
        <dbReference type="ChEBI" id="CHEBI:29105"/>
    </ligand>
</feature>
<dbReference type="Pfam" id="PF02574">
    <property type="entry name" value="S-methyl_trans"/>
    <property type="match status" value="1"/>
</dbReference>
<dbReference type="PANTHER" id="PTHR11103">
    <property type="entry name" value="SLR1189 PROTEIN"/>
    <property type="match status" value="1"/>
</dbReference>
<evidence type="ECO:0000313" key="7">
    <source>
        <dbReference type="EMBL" id="SOB96591.1"/>
    </source>
</evidence>
<feature type="domain" description="Hcy-binding" evidence="6">
    <location>
        <begin position="2"/>
        <end position="292"/>
    </location>
</feature>
<evidence type="ECO:0000256" key="3">
    <source>
        <dbReference type="PROSITE-ProRule" id="PRU00333"/>
    </source>
</evidence>
<dbReference type="AlphaFoldDB" id="A0A285RR50"/>
<evidence type="ECO:0000259" key="6">
    <source>
        <dbReference type="PROSITE" id="PS50970"/>
    </source>
</evidence>
<dbReference type="OrthoDB" id="9803687at2"/>
<feature type="binding site" evidence="3">
    <location>
        <position position="278"/>
    </location>
    <ligand>
        <name>Zn(2+)</name>
        <dbReference type="ChEBI" id="CHEBI:29105"/>
    </ligand>
</feature>
<dbReference type="Gene3D" id="3.20.20.330">
    <property type="entry name" value="Homocysteine-binding-like domain"/>
    <property type="match status" value="1"/>
</dbReference>
<accession>A0A285RR50</accession>
<evidence type="ECO:0000256" key="1">
    <source>
        <dbReference type="ARBA" id="ARBA00022603"/>
    </source>
</evidence>
<dbReference type="GO" id="GO:0008168">
    <property type="term" value="F:methyltransferase activity"/>
    <property type="evidence" value="ECO:0007669"/>
    <property type="project" value="UniProtKB-UniRule"/>
</dbReference>
<keyword evidence="8" id="KW-1185">Reference proteome</keyword>
<evidence type="ECO:0000256" key="5">
    <source>
        <dbReference type="SAM" id="MobiDB-lite"/>
    </source>
</evidence>
<keyword evidence="3" id="KW-0862">Zinc</keyword>
<dbReference type="STRING" id="538381.GCA_001696535_03267"/>
<keyword evidence="2 3" id="KW-0808">Transferase</keyword>
<dbReference type="NCBIfam" id="NF005718">
    <property type="entry name" value="PRK07534.1"/>
    <property type="match status" value="1"/>
</dbReference>
<feature type="coiled-coil region" evidence="4">
    <location>
        <begin position="68"/>
        <end position="95"/>
    </location>
</feature>
<evidence type="ECO:0000313" key="8">
    <source>
        <dbReference type="Proteomes" id="UP000219331"/>
    </source>
</evidence>
<feature type="binding site" evidence="3">
    <location>
        <position position="277"/>
    </location>
    <ligand>
        <name>Zn(2+)</name>
        <dbReference type="ChEBI" id="CHEBI:29105"/>
    </ligand>
</feature>
<dbReference type="PROSITE" id="PS50970">
    <property type="entry name" value="HCY"/>
    <property type="match status" value="1"/>
</dbReference>
<name>A0A285RR50_9HYPH</name>
<dbReference type="GO" id="GO:0032259">
    <property type="term" value="P:methylation"/>
    <property type="evidence" value="ECO:0007669"/>
    <property type="project" value="UniProtKB-KW"/>
</dbReference>